<keyword evidence="4" id="KW-1133">Transmembrane helix</keyword>
<dbReference type="GO" id="GO:0009706">
    <property type="term" value="C:chloroplast inner membrane"/>
    <property type="evidence" value="ECO:0007669"/>
    <property type="project" value="UniProtKB-SubCell"/>
</dbReference>
<feature type="transmembrane region" description="Helical" evidence="4">
    <location>
        <begin position="220"/>
        <end position="240"/>
    </location>
</feature>
<dbReference type="PANTHER" id="PTHR33163:SF40">
    <property type="entry name" value="PROTEIN TIC 214"/>
    <property type="match status" value="1"/>
</dbReference>
<feature type="transmembrane region" description="Helical" evidence="4">
    <location>
        <begin position="144"/>
        <end position="165"/>
    </location>
</feature>
<evidence type="ECO:0000256" key="2">
    <source>
        <dbReference type="ARBA" id="ARBA00004478"/>
    </source>
</evidence>
<sequence>MIRNYFVRDYFVGFCVKILNSAVVIGLYYGFLTTFSIGPSYLFLIRTRFLEEGSETKISATTGFITGQLMMFISIYYAPLHLALSRPHTITVLTLPYLFFNFVHKNNKHYLGWGYKLDYGYKNPNSIRNFTIYKVFLNNLFFQLLNPLLLPSSILIRLMNIYLFRSNNKLLFLTSSFVGWLIGHIFLMKCIGLVLVWLQQKNSIKSKITMRFDKYILLQLRNYAGQIFVVFSFVIFAHYLGRIPLPYYFIEEMKEYDEKDMEASENEETNEEDITVYFSGKEEKTDIEKKQPLEKSLVTTLFDYQKWNRPLRYIKNDHFERVVRDENSQFFFQVCQSDGKKRISFTYPPNLSTFLKMMEKKMDLFRRDKTSYNNNELSNYWSSVNKEKTNKLSNEFFQRAKMIDKKYNQFCPVDVLENRIRLSDDNSKTKYLTKKYDPFLNGRVRGEIQKSFSPLITNETDNILINKIHGLLLSIPSDYPEFEEKIDEVDRNLLLTEIGFFFNLISKFSEKSVSSFNFDGLSLFPEHEEVKIYSEEKERKRNFLFDAIQTDPTNNTIFNRKLCIGINEISKQVPRWSYKLIDDLDVLMDGNPDDAHILGPKAERIVLFHNSLSSTKKINKTNDNQNIPDDNQNIPDDNQNIPDDNQNIPDDNQNIPDDNKNIPDDNQNIPDDNKKNITDDNKKNITEADPTTDFAVTYYSREPDFNRELIKGSMAPQRRKTVTLKLFQGNVHSPVFFEVLDNYHPLFFIFGDLFYDISQYLKEYFRKPGTNNSEFLNFQKEIEQKEEEENKDESESRLRQIEEAWESILYGLIIRSFVLLFQSIFRKYILLPSLIITKNIIRIILFQNPEWSEDLRDWRKEVHVKCTYQGIPVPGNTLPTNWLWEGLQIRILFPFVLKPWHNKVRSTEKKKRSTEKKKKNLWFLTGYGTQVESYLDDHVPNPFLFLGPILKKIKKQLKKDLKNRFLKVFNERKKESRIVLEEKKIDEFSESKKNSTISKSNPMIEESPVIIESINWTNSSFTEKRIKAEKRIKDIHVKTKTIFKEIEKMTEEKKEGVITLEINLNSTKTTSDAKSKRLELQKNSLQILKRRTVRLIRKSYCFFKILMARIYIYIILESSRIARIHLPRFLNYIELFILAHLELTRRLLMREYRGYVIIYNKIYNKIYIYNKKKNEQRVDKINQSIIPFMSTIDKFCNITDMNSQNSFDVSSLSQAYVLFKLSQIQVSNGSKYKLRSILESPGRSFFLKNEIKDDLIQGGIFNSKFRHKNRPDSIMNQWTNWLKVHYQYALPESVWSRLAPQKWRNRIHEHRVAQKKDLVEYDSVEKKPLIFNKKQQIDLFKKKKIKKQYGYDLFSYQYLNYADTKKSSIYGYKSPLQANKNQTISYNYNIPKNTKELFDIMGNSLLHNYIAEDGIQDITIEMYMEMDMKKKMDRKVDKKYFKCTGSSVERKKNSITDQKLWTPRFWLFSKLSAYKKNPWILPINFFFVQFYGNKNITDRVELALEKKEYASQADLKSYLANYYRNSRYNLNKLNKYRTDLKGERYFLLDKYFGFSLYCPSPVEDTIMENLNVYWLLIRLKTVKQFTIMSIKKGDLDFENMVRLKIKDTCYTECRDTEELRDHLMFFIEPTRISRKNYEQLFLYQTISISLRHKKRTETKHQNNYDLLVPENLLSTRRRRELRILICLNPQNRNTVDRNTRNSNEKKRNNSSQVLTKNEDLDSDTKKLKNLKFFLWPNYRFEDLACMNRYWFDTHNGSRFSILRIHMYPRLKT</sequence>
<feature type="transmembrane region" description="Helical" evidence="4">
    <location>
        <begin position="177"/>
        <end position="199"/>
    </location>
</feature>
<dbReference type="RefSeq" id="YP_010132607.1">
    <property type="nucleotide sequence ID" value="NC_056383.1"/>
</dbReference>
<reference evidence="7" key="1">
    <citation type="submission" date="2020-11" db="EMBL/GenBank/DDBJ databases">
        <authorList>
            <person name="Abbas M."/>
            <person name="Al-Sayah O.M."/>
            <person name="Andersen R.L.H."/>
            <person name="Bergmann J.E."/>
            <person name="Bova E."/>
            <person name="Brown M.E."/>
            <person name="Bubb C.A."/>
            <person name="Burke A.C."/>
            <person name="Callaghan L.J."/>
            <person name="Cen M."/>
            <person name="Choy S."/>
            <person name="Cooney E.A."/>
            <person name="Costea E.M."/>
            <person name="Dean S.N."/>
            <person name="DeRose A."/>
            <person name="Dusenberry H.A."/>
            <person name="English J.H."/>
            <person name="Evans K.M."/>
            <person name="Ganiere N.C."/>
            <person name="Gidwani K.N."/>
            <person name="Giroski J.N."/>
            <person name="Golden E.M."/>
            <person name="Gonzalez D."/>
            <person name="Graham A.P."/>
            <person name="Guo Y."/>
            <person name="Hua K.S."/>
            <person name="Huynh L.M."/>
            <person name="Isaac D.M."/>
            <person name="Karmazyn C.B."/>
            <person name="Keith A.M."/>
            <person name="Khattri M.R."/>
            <person name="Khieu A.S."/>
            <person name="Khripkova S.C."/>
            <person name="Kim J.W."/>
            <person name="Lane S.C."/>
            <person name="Lascola A.T."/>
            <person name="Loui A.O."/>
            <person name="Lux A.T."/>
            <person name="Mannino A.M."/>
            <person name="Marcinko M.S."/>
            <person name="Martin A."/>
            <person name="Marvil H.G."/>
            <person name="May R.M."/>
            <person name="Mihalic J.A."/>
            <person name="Mullen A.E."/>
            <person name="Neal C.V."/>
            <person name="Neal M.A."/>
            <person name="Ortiz G."/>
            <person name="Patel R.U."/>
            <person name="Pathapadu A.S."/>
            <person name="Pellegrino J."/>
            <person name="Perks C.M."/>
            <person name="Peschel J.L."/>
            <person name="Peters W.T."/>
            <person name="Plenty T.M."/>
            <person name="Ramnath S.P."/>
            <person name="Ranatunga R.N."/>
            <person name="Reed E.A."/>
            <person name="Rockhill M.J."/>
            <person name="Rupp J.S."/>
            <person name="Salmon W.P."/>
            <person name="Santora M.A."/>
            <person name="Satcho E.S."/>
            <person name="Sathasivam A."/>
            <person name="Schartner A.G."/>
            <person name="Sergi R."/>
            <person name="Shannon L.C."/>
            <person name="Shay K.-I.J."/>
            <person name="Steinmetz E.L."/>
            <person name="Stern A.M."/>
            <person name="Vanacore A.D."/>
            <person name="Xu K."/>
            <person name="Grousd J.A."/>
            <person name="Warner M.H."/>
            <person name="Garlena R.A."/>
            <person name="Russell D.A."/>
            <person name="Pope W.H."/>
            <person name="Jacobs-Sera D."/>
            <person name="Hatfull G.F."/>
        </authorList>
    </citation>
    <scope>NUCLEOTIDE SEQUENCE</scope>
</reference>
<feature type="region of interest" description="Disordered" evidence="6">
    <location>
        <begin position="616"/>
        <end position="686"/>
    </location>
</feature>
<dbReference type="Pfam" id="PF05758">
    <property type="entry name" value="Ycf1"/>
    <property type="match status" value="3"/>
</dbReference>
<reference evidence="7" key="2">
    <citation type="submission" date="2021-03" db="EMBL/GenBank/DDBJ databases">
        <title>Complete Chloroplast Genome of Vicia cracca.</title>
        <authorList>
            <person name="Xx X."/>
        </authorList>
    </citation>
    <scope>NUCLEOTIDE SEQUENCE</scope>
</reference>
<proteinExistence type="inferred from homology"/>
<dbReference type="GO" id="GO:0015031">
    <property type="term" value="P:protein transport"/>
    <property type="evidence" value="ECO:0007669"/>
    <property type="project" value="UniProtKB-KW"/>
</dbReference>
<dbReference type="PANTHER" id="PTHR33163">
    <property type="entry name" value="PROTEIN TIC 214-RELATED"/>
    <property type="match status" value="1"/>
</dbReference>
<accession>A0A7T5BYK6</accession>
<feature type="region of interest" description="Disordered" evidence="6">
    <location>
        <begin position="1694"/>
        <end position="1718"/>
    </location>
</feature>
<feature type="transmembrane region" description="Helical" evidence="4">
    <location>
        <begin position="58"/>
        <end position="78"/>
    </location>
</feature>
<dbReference type="GeneID" id="65342544"/>
<protein>
    <recommendedName>
        <fullName evidence="4">Protein TIC 214</fullName>
    </recommendedName>
    <alternativeName>
        <fullName evidence="4">Translocon at the inner envelope membrane of chloroplasts 214</fullName>
    </alternativeName>
</protein>
<comment type="subcellular location">
    <subcellularLocation>
        <location evidence="2">Plastid</location>
        <location evidence="2">Chloroplast inner membrane</location>
        <topology evidence="2">Multi-pass membrane protein</topology>
    </subcellularLocation>
</comment>
<keyword evidence="5" id="KW-0175">Coiled coil</keyword>
<dbReference type="InterPro" id="IPR008896">
    <property type="entry name" value="TIC214"/>
</dbReference>
<comment type="similarity">
    <text evidence="4">Belongs to the TIC214 family.</text>
</comment>
<feature type="coiled-coil region" evidence="5">
    <location>
        <begin position="775"/>
        <end position="804"/>
    </location>
</feature>
<keyword evidence="4 7" id="KW-0934">Plastid</keyword>
<evidence type="ECO:0000256" key="1">
    <source>
        <dbReference type="ARBA" id="ARBA00002515"/>
    </source>
</evidence>
<geneLocation type="chloroplast" evidence="7"/>
<evidence type="ECO:0000313" key="7">
    <source>
        <dbReference type="EMBL" id="QQD90338.1"/>
    </source>
</evidence>
<evidence type="ECO:0000256" key="3">
    <source>
        <dbReference type="ARBA" id="ARBA00022780"/>
    </source>
</evidence>
<feature type="compositionally biased region" description="Basic and acidic residues" evidence="6">
    <location>
        <begin position="1694"/>
        <end position="1707"/>
    </location>
</feature>
<organism evidence="7">
    <name type="scientific">Vicia cracca</name>
    <name type="common">Bird vetch</name>
    <dbReference type="NCBI Taxonomy" id="3905"/>
    <lineage>
        <taxon>Eukaryota</taxon>
        <taxon>Viridiplantae</taxon>
        <taxon>Streptophyta</taxon>
        <taxon>Embryophyta</taxon>
        <taxon>Tracheophyta</taxon>
        <taxon>Spermatophyta</taxon>
        <taxon>Magnoliopsida</taxon>
        <taxon>eudicotyledons</taxon>
        <taxon>Gunneridae</taxon>
        <taxon>Pentapetalae</taxon>
        <taxon>rosids</taxon>
        <taxon>fabids</taxon>
        <taxon>Fabales</taxon>
        <taxon>Fabaceae</taxon>
        <taxon>Papilionoideae</taxon>
        <taxon>50 kb inversion clade</taxon>
        <taxon>NPAAA clade</taxon>
        <taxon>Hologalegina</taxon>
        <taxon>IRL clade</taxon>
        <taxon>Fabeae</taxon>
        <taxon>Vicia</taxon>
    </lineage>
</organism>
<feature type="compositionally biased region" description="Basic and acidic residues" evidence="6">
    <location>
        <begin position="671"/>
        <end position="686"/>
    </location>
</feature>
<dbReference type="EMBL" id="MW266076">
    <property type="protein sequence ID" value="QQD90338.1"/>
    <property type="molecule type" value="Genomic_DNA"/>
</dbReference>
<keyword evidence="4" id="KW-0472">Membrane</keyword>
<keyword evidence="4" id="KW-0813">Transport</keyword>
<keyword evidence="4" id="KW-0653">Protein transport</keyword>
<feature type="compositionally biased region" description="Low complexity" evidence="6">
    <location>
        <begin position="622"/>
        <end position="656"/>
    </location>
</feature>
<comment type="function">
    <text evidence="1 4">Involved in protein precursor import into chloroplasts. May be part of an intermediate translocation complex acting as a protein-conducting channel at the inner envelope.</text>
</comment>
<feature type="transmembrane region" description="Helical" evidence="4">
    <location>
        <begin position="12"/>
        <end position="38"/>
    </location>
</feature>
<keyword evidence="4 7" id="KW-0150">Chloroplast</keyword>
<evidence type="ECO:0000256" key="5">
    <source>
        <dbReference type="SAM" id="Coils"/>
    </source>
</evidence>
<gene>
    <name evidence="7" type="primary">ycf1</name>
    <name evidence="4" type="synonym">TIC214</name>
</gene>
<comment type="subunit">
    <text evidence="4">Part of the Tic complex.</text>
</comment>
<keyword evidence="3 4" id="KW-1001">Plastid inner membrane</keyword>
<evidence type="ECO:0000256" key="6">
    <source>
        <dbReference type="SAM" id="MobiDB-lite"/>
    </source>
</evidence>
<name>A0A7T5BYK6_VICCR</name>
<evidence type="ECO:0000256" key="4">
    <source>
        <dbReference type="RuleBase" id="RU364085"/>
    </source>
</evidence>
<keyword evidence="4" id="KW-0812">Transmembrane</keyword>